<dbReference type="PANTHER" id="PTHR48426:SF1">
    <property type="entry name" value="CHROMATIN TARGET OF PRMT1 PROTEIN"/>
    <property type="match status" value="1"/>
</dbReference>
<organism evidence="2 3">
    <name type="scientific">Peromyscus maniculatus bairdii</name>
    <name type="common">Prairie deer mouse</name>
    <dbReference type="NCBI Taxonomy" id="230844"/>
    <lineage>
        <taxon>Eukaryota</taxon>
        <taxon>Metazoa</taxon>
        <taxon>Chordata</taxon>
        <taxon>Craniata</taxon>
        <taxon>Vertebrata</taxon>
        <taxon>Euteleostomi</taxon>
        <taxon>Mammalia</taxon>
        <taxon>Eutheria</taxon>
        <taxon>Euarchontoglires</taxon>
        <taxon>Glires</taxon>
        <taxon>Rodentia</taxon>
        <taxon>Myomorpha</taxon>
        <taxon>Muroidea</taxon>
        <taxon>Cricetidae</taxon>
        <taxon>Neotominae</taxon>
        <taxon>Peromyscus</taxon>
    </lineage>
</organism>
<sequence>VAAQSVPKIVLKCTTKVSLNEDFINMLKNKQPMPVNIHSGYDAAKQQQQQPLSTARNRRLAQKVEKRSSVQATLKLKQIGIA</sequence>
<dbReference type="Proteomes" id="UP000694547">
    <property type="component" value="Chromosome 17"/>
</dbReference>
<dbReference type="InterPro" id="IPR052656">
    <property type="entry name" value="CTOP_PRMT1"/>
</dbReference>
<dbReference type="Ensembl" id="ENSPEMT00000041523.1">
    <property type="protein sequence ID" value="ENSPEMP00000031327.1"/>
    <property type="gene ID" value="ENSPEMG00000027030.1"/>
</dbReference>
<evidence type="ECO:0000313" key="3">
    <source>
        <dbReference type="Proteomes" id="UP000694547"/>
    </source>
</evidence>
<accession>A0A8C8UER7</accession>
<evidence type="ECO:0000313" key="2">
    <source>
        <dbReference type="Ensembl" id="ENSPEMP00000031327.1"/>
    </source>
</evidence>
<dbReference type="PANTHER" id="PTHR48426">
    <property type="entry name" value="CHROMATIN TARGET OF PRMT1 PROTEIN"/>
    <property type="match status" value="1"/>
</dbReference>
<reference evidence="2 3" key="1">
    <citation type="submission" date="2018-10" db="EMBL/GenBank/DDBJ databases">
        <title>Improved assembly of the deer mouse Peromyscus maniculatus genome.</title>
        <authorList>
            <person name="Lassance J.-M."/>
            <person name="Hoekstra H.E."/>
        </authorList>
    </citation>
    <scope>NUCLEOTIDE SEQUENCE [LARGE SCALE GENOMIC DNA]</scope>
</reference>
<name>A0A8C8UER7_PERMB</name>
<feature type="region of interest" description="Disordered" evidence="1">
    <location>
        <begin position="45"/>
        <end position="67"/>
    </location>
</feature>
<reference evidence="2" key="2">
    <citation type="submission" date="2025-08" db="UniProtKB">
        <authorList>
            <consortium name="Ensembl"/>
        </authorList>
    </citation>
    <scope>IDENTIFICATION</scope>
</reference>
<reference evidence="2" key="3">
    <citation type="submission" date="2025-09" db="UniProtKB">
        <authorList>
            <consortium name="Ensembl"/>
        </authorList>
    </citation>
    <scope>IDENTIFICATION</scope>
</reference>
<feature type="compositionally biased region" description="Polar residues" evidence="1">
    <location>
        <begin position="45"/>
        <end position="55"/>
    </location>
</feature>
<dbReference type="AlphaFoldDB" id="A0A8C8UER7"/>
<keyword evidence="3" id="KW-1185">Reference proteome</keyword>
<evidence type="ECO:0000256" key="1">
    <source>
        <dbReference type="SAM" id="MobiDB-lite"/>
    </source>
</evidence>
<protein>
    <submittedName>
        <fullName evidence="2">Uncharacterized protein</fullName>
    </submittedName>
</protein>
<dbReference type="GeneTree" id="ENSGT00390000002869"/>
<proteinExistence type="predicted"/>